<evidence type="ECO:0000259" key="1">
    <source>
        <dbReference type="Pfam" id="PF10006"/>
    </source>
</evidence>
<dbReference type="Pfam" id="PF10006">
    <property type="entry name" value="DUF2249"/>
    <property type="match status" value="1"/>
</dbReference>
<dbReference type="AlphaFoldDB" id="A0A4Q7X2R8"/>
<feature type="domain" description="DUF2249" evidence="1">
    <location>
        <begin position="167"/>
        <end position="236"/>
    </location>
</feature>
<sequence length="241" mass="25938">MPASEIFIQATETDPDVIARDAVRQAHERLRSGLAELTTSQPLPDAAEPPSVAVVDVCLQEVRRYLATAERSLYAPASGEEETRLLVDALRVGAAAIDAKIDVLAAADAVDAAGLAVTIAAMVDLHLQLEETVLLPALAGLLGVEPSLLAADLRAYLAGEQAELPTVIDVRRIARGGRHPRVLAHYARLAPGEAFVLVNNHDPKPLRREFEAIHSGAFTWEYLQAGPEEWRVRIGRVADNA</sequence>
<keyword evidence="3" id="KW-1185">Reference proteome</keyword>
<dbReference type="Proteomes" id="UP000292027">
    <property type="component" value="Unassembled WGS sequence"/>
</dbReference>
<proteinExistence type="predicted"/>
<organism evidence="2 3">
    <name type="scientific">Kribbella rubisoli</name>
    <dbReference type="NCBI Taxonomy" id="3075929"/>
    <lineage>
        <taxon>Bacteria</taxon>
        <taxon>Bacillati</taxon>
        <taxon>Actinomycetota</taxon>
        <taxon>Actinomycetes</taxon>
        <taxon>Propionibacteriales</taxon>
        <taxon>Kribbellaceae</taxon>
        <taxon>Kribbella</taxon>
    </lineage>
</organism>
<evidence type="ECO:0000313" key="2">
    <source>
        <dbReference type="EMBL" id="RZU16329.1"/>
    </source>
</evidence>
<name>A0A4Q7X2R8_9ACTN</name>
<dbReference type="InterPro" id="IPR018720">
    <property type="entry name" value="DUF2249"/>
</dbReference>
<comment type="caution">
    <text evidence="2">The sequence shown here is derived from an EMBL/GenBank/DDBJ whole genome shotgun (WGS) entry which is preliminary data.</text>
</comment>
<dbReference type="EMBL" id="SHKR01000012">
    <property type="protein sequence ID" value="RZU16329.1"/>
    <property type="molecule type" value="Genomic_DNA"/>
</dbReference>
<reference evidence="2 3" key="1">
    <citation type="journal article" date="2015" name="Stand. Genomic Sci.">
        <title>Genomic Encyclopedia of Bacterial and Archaeal Type Strains, Phase III: the genomes of soil and plant-associated and newly described type strains.</title>
        <authorList>
            <person name="Whitman W.B."/>
            <person name="Woyke T."/>
            <person name="Klenk H.P."/>
            <person name="Zhou Y."/>
            <person name="Lilburn T.G."/>
            <person name="Beck B.J."/>
            <person name="De Vos P."/>
            <person name="Vandamme P."/>
            <person name="Eisen J.A."/>
            <person name="Garrity G."/>
            <person name="Hugenholtz P."/>
            <person name="Kyrpides N.C."/>
        </authorList>
    </citation>
    <scope>NUCLEOTIDE SEQUENCE [LARGE SCALE GENOMIC DNA]</scope>
    <source>
        <strain evidence="2 3">VKM Ac-2540</strain>
    </source>
</reference>
<accession>A0A4Q7X2R8</accession>
<evidence type="ECO:0000313" key="3">
    <source>
        <dbReference type="Proteomes" id="UP000292027"/>
    </source>
</evidence>
<gene>
    <name evidence="2" type="ORF">EV645_3883</name>
</gene>
<protein>
    <submittedName>
        <fullName evidence="2">Uncharacterized protein (DUF2249 family)</fullName>
    </submittedName>
</protein>
<dbReference type="RefSeq" id="WP_242000512.1">
    <property type="nucleotide sequence ID" value="NZ_SHKR01000012.1"/>
</dbReference>